<dbReference type="Proteomes" id="UP000265520">
    <property type="component" value="Unassembled WGS sequence"/>
</dbReference>
<dbReference type="AlphaFoldDB" id="A0A392UFU4"/>
<sequence>VAAPYAELFLLGLGFLVPVPRAGLCCAARRFSS</sequence>
<protein>
    <submittedName>
        <fullName evidence="1">Uncharacterized protein</fullName>
    </submittedName>
</protein>
<keyword evidence="2" id="KW-1185">Reference proteome</keyword>
<comment type="caution">
    <text evidence="1">The sequence shown here is derived from an EMBL/GenBank/DDBJ whole genome shotgun (WGS) entry which is preliminary data.</text>
</comment>
<feature type="non-terminal residue" evidence="1">
    <location>
        <position position="1"/>
    </location>
</feature>
<accession>A0A392UFU4</accession>
<proteinExistence type="predicted"/>
<dbReference type="EMBL" id="LXQA010802002">
    <property type="protein sequence ID" value="MCI71697.1"/>
    <property type="molecule type" value="Genomic_DNA"/>
</dbReference>
<reference evidence="1 2" key="1">
    <citation type="journal article" date="2018" name="Front. Plant Sci.">
        <title>Red Clover (Trifolium pratense) and Zigzag Clover (T. medium) - A Picture of Genomic Similarities and Differences.</title>
        <authorList>
            <person name="Dluhosova J."/>
            <person name="Istvanek J."/>
            <person name="Nedelnik J."/>
            <person name="Repkova J."/>
        </authorList>
    </citation>
    <scope>NUCLEOTIDE SEQUENCE [LARGE SCALE GENOMIC DNA]</scope>
    <source>
        <strain evidence="2">cv. 10/8</strain>
        <tissue evidence="1">Leaf</tissue>
    </source>
</reference>
<organism evidence="1 2">
    <name type="scientific">Trifolium medium</name>
    <dbReference type="NCBI Taxonomy" id="97028"/>
    <lineage>
        <taxon>Eukaryota</taxon>
        <taxon>Viridiplantae</taxon>
        <taxon>Streptophyta</taxon>
        <taxon>Embryophyta</taxon>
        <taxon>Tracheophyta</taxon>
        <taxon>Spermatophyta</taxon>
        <taxon>Magnoliopsida</taxon>
        <taxon>eudicotyledons</taxon>
        <taxon>Gunneridae</taxon>
        <taxon>Pentapetalae</taxon>
        <taxon>rosids</taxon>
        <taxon>fabids</taxon>
        <taxon>Fabales</taxon>
        <taxon>Fabaceae</taxon>
        <taxon>Papilionoideae</taxon>
        <taxon>50 kb inversion clade</taxon>
        <taxon>NPAAA clade</taxon>
        <taxon>Hologalegina</taxon>
        <taxon>IRL clade</taxon>
        <taxon>Trifolieae</taxon>
        <taxon>Trifolium</taxon>
    </lineage>
</organism>
<evidence type="ECO:0000313" key="1">
    <source>
        <dbReference type="EMBL" id="MCI71697.1"/>
    </source>
</evidence>
<name>A0A392UFU4_9FABA</name>
<evidence type="ECO:0000313" key="2">
    <source>
        <dbReference type="Proteomes" id="UP000265520"/>
    </source>
</evidence>